<dbReference type="PANTHER" id="PTHR44846:SF17">
    <property type="entry name" value="GNTR-FAMILY TRANSCRIPTIONAL REGULATOR"/>
    <property type="match status" value="1"/>
</dbReference>
<dbReference type="SMART" id="SM00345">
    <property type="entry name" value="HTH_GNTR"/>
    <property type="match status" value="1"/>
</dbReference>
<gene>
    <name evidence="5" type="ORF">EBO15_03165</name>
</gene>
<dbReference type="InterPro" id="IPR028978">
    <property type="entry name" value="Chorismate_lyase_/UTRA_dom_sf"/>
</dbReference>
<dbReference type="SMART" id="SM00866">
    <property type="entry name" value="UTRA"/>
    <property type="match status" value="1"/>
</dbReference>
<feature type="domain" description="HTH gntR-type" evidence="4">
    <location>
        <begin position="3"/>
        <end position="71"/>
    </location>
</feature>
<keyword evidence="3" id="KW-0804">Transcription</keyword>
<evidence type="ECO:0000259" key="4">
    <source>
        <dbReference type="PROSITE" id="PS50949"/>
    </source>
</evidence>
<evidence type="ECO:0000256" key="2">
    <source>
        <dbReference type="ARBA" id="ARBA00023125"/>
    </source>
</evidence>
<dbReference type="GO" id="GO:0003700">
    <property type="term" value="F:DNA-binding transcription factor activity"/>
    <property type="evidence" value="ECO:0007669"/>
    <property type="project" value="InterPro"/>
</dbReference>
<proteinExistence type="predicted"/>
<dbReference type="Proteomes" id="UP000282674">
    <property type="component" value="Unassembled WGS sequence"/>
</dbReference>
<dbReference type="InterPro" id="IPR011663">
    <property type="entry name" value="UTRA"/>
</dbReference>
<sequence>MPRLSYLDIAAILRDEIERGVYRHGDTLPPEPVLAERFETTRATINNALRVLRGEGCIATHRGRGTTVTALTRRIRRSAMTRYRPEALQTSTGPFDYEVRQLGMSPRSEVTVSRVVPPAEIAEILKLDEGEQAVQRARRMFADDTPVMIASSYIPLSIAADTVLEQEQQGPGGMIRRLAELGHAQVHMDESVTVRPPNDDEADFLRMSSDQRVYVILHIGRTAEGTAVEAAQQIMPTHYWQLDYSWDVEPA</sequence>
<dbReference type="PRINTS" id="PR00035">
    <property type="entry name" value="HTHGNTR"/>
</dbReference>
<evidence type="ECO:0000313" key="5">
    <source>
        <dbReference type="EMBL" id="RMI47201.1"/>
    </source>
</evidence>
<keyword evidence="6" id="KW-1185">Reference proteome</keyword>
<name>A0A3M2MCH5_9ACTN</name>
<dbReference type="PROSITE" id="PS50949">
    <property type="entry name" value="HTH_GNTR"/>
    <property type="match status" value="1"/>
</dbReference>
<protein>
    <submittedName>
        <fullName evidence="5">GntR family transcriptional regulator</fullName>
    </submittedName>
</protein>
<dbReference type="InterPro" id="IPR036390">
    <property type="entry name" value="WH_DNA-bd_sf"/>
</dbReference>
<dbReference type="GO" id="GO:0003677">
    <property type="term" value="F:DNA binding"/>
    <property type="evidence" value="ECO:0007669"/>
    <property type="project" value="UniProtKB-KW"/>
</dbReference>
<dbReference type="GO" id="GO:0045892">
    <property type="term" value="P:negative regulation of DNA-templated transcription"/>
    <property type="evidence" value="ECO:0007669"/>
    <property type="project" value="TreeGrafter"/>
</dbReference>
<dbReference type="InterPro" id="IPR036388">
    <property type="entry name" value="WH-like_DNA-bd_sf"/>
</dbReference>
<keyword evidence="2" id="KW-0238">DNA-binding</keyword>
<dbReference type="SUPFAM" id="SSF46785">
    <property type="entry name" value="Winged helix' DNA-binding domain"/>
    <property type="match status" value="1"/>
</dbReference>
<dbReference type="InterPro" id="IPR050679">
    <property type="entry name" value="Bact_HTH_transcr_reg"/>
</dbReference>
<dbReference type="PANTHER" id="PTHR44846">
    <property type="entry name" value="MANNOSYL-D-GLYCERATE TRANSPORT/METABOLISM SYSTEM REPRESSOR MNGR-RELATED"/>
    <property type="match status" value="1"/>
</dbReference>
<accession>A0A3M2MCH5</accession>
<organism evidence="5 6">
    <name type="scientific">Actinomadura harenae</name>
    <dbReference type="NCBI Taxonomy" id="2483351"/>
    <lineage>
        <taxon>Bacteria</taxon>
        <taxon>Bacillati</taxon>
        <taxon>Actinomycetota</taxon>
        <taxon>Actinomycetes</taxon>
        <taxon>Streptosporangiales</taxon>
        <taxon>Thermomonosporaceae</taxon>
        <taxon>Actinomadura</taxon>
    </lineage>
</organism>
<evidence type="ECO:0000313" key="6">
    <source>
        <dbReference type="Proteomes" id="UP000282674"/>
    </source>
</evidence>
<dbReference type="EMBL" id="RFFG01000004">
    <property type="protein sequence ID" value="RMI47201.1"/>
    <property type="molecule type" value="Genomic_DNA"/>
</dbReference>
<evidence type="ECO:0000256" key="3">
    <source>
        <dbReference type="ARBA" id="ARBA00023163"/>
    </source>
</evidence>
<evidence type="ECO:0000256" key="1">
    <source>
        <dbReference type="ARBA" id="ARBA00023015"/>
    </source>
</evidence>
<dbReference type="Gene3D" id="1.10.10.10">
    <property type="entry name" value="Winged helix-like DNA-binding domain superfamily/Winged helix DNA-binding domain"/>
    <property type="match status" value="1"/>
</dbReference>
<dbReference type="AlphaFoldDB" id="A0A3M2MCH5"/>
<dbReference type="Pfam" id="PF00392">
    <property type="entry name" value="GntR"/>
    <property type="match status" value="1"/>
</dbReference>
<dbReference type="Pfam" id="PF07702">
    <property type="entry name" value="UTRA"/>
    <property type="match status" value="1"/>
</dbReference>
<keyword evidence="1" id="KW-0805">Transcription regulation</keyword>
<dbReference type="CDD" id="cd07377">
    <property type="entry name" value="WHTH_GntR"/>
    <property type="match status" value="1"/>
</dbReference>
<dbReference type="Gene3D" id="3.40.1410.10">
    <property type="entry name" value="Chorismate lyase-like"/>
    <property type="match status" value="1"/>
</dbReference>
<dbReference type="SUPFAM" id="SSF64288">
    <property type="entry name" value="Chorismate lyase-like"/>
    <property type="match status" value="1"/>
</dbReference>
<dbReference type="InterPro" id="IPR000524">
    <property type="entry name" value="Tscrpt_reg_HTH_GntR"/>
</dbReference>
<reference evidence="5 6" key="1">
    <citation type="submission" date="2018-10" db="EMBL/GenBank/DDBJ databases">
        <title>Isolation from soil.</title>
        <authorList>
            <person name="Hu J."/>
        </authorList>
    </citation>
    <scope>NUCLEOTIDE SEQUENCE [LARGE SCALE GENOMIC DNA]</scope>
    <source>
        <strain evidence="5 6">NEAU-Ht49</strain>
    </source>
</reference>
<comment type="caution">
    <text evidence="5">The sequence shown here is derived from an EMBL/GenBank/DDBJ whole genome shotgun (WGS) entry which is preliminary data.</text>
</comment>